<proteinExistence type="predicted"/>
<comment type="caution">
    <text evidence="5">Lacks conserved residue(s) required for the propagation of feature annotation.</text>
</comment>
<dbReference type="FunFam" id="2.170.300.10:FF:000002">
    <property type="entry name" value="Multiple epidermal growth factor-like domains 10"/>
    <property type="match status" value="1"/>
</dbReference>
<evidence type="ECO:0000256" key="7">
    <source>
        <dbReference type="SAM" id="SignalP"/>
    </source>
</evidence>
<dbReference type="SMART" id="SM00181">
    <property type="entry name" value="EGF"/>
    <property type="match status" value="6"/>
</dbReference>
<keyword evidence="3" id="KW-0677">Repeat</keyword>
<name>A0A8C4QTE4_EPTBU</name>
<dbReference type="Pfam" id="PF00053">
    <property type="entry name" value="EGF_laminin"/>
    <property type="match status" value="1"/>
</dbReference>
<keyword evidence="6" id="KW-1133">Transmembrane helix</keyword>
<evidence type="ECO:0000313" key="10">
    <source>
        <dbReference type="Proteomes" id="UP000694388"/>
    </source>
</evidence>
<evidence type="ECO:0000259" key="8">
    <source>
        <dbReference type="PROSITE" id="PS50026"/>
    </source>
</evidence>
<dbReference type="InterPro" id="IPR000742">
    <property type="entry name" value="EGF"/>
</dbReference>
<dbReference type="Pfam" id="PF12661">
    <property type="entry name" value="hEGF"/>
    <property type="match status" value="1"/>
</dbReference>
<dbReference type="PANTHER" id="PTHR24043:SF8">
    <property type="entry name" value="EGF-LIKE DOMAIN-CONTAINING PROTEIN"/>
    <property type="match status" value="1"/>
</dbReference>
<evidence type="ECO:0000256" key="1">
    <source>
        <dbReference type="ARBA" id="ARBA00022536"/>
    </source>
</evidence>
<dbReference type="PROSITE" id="PS00022">
    <property type="entry name" value="EGF_1"/>
    <property type="match status" value="4"/>
</dbReference>
<evidence type="ECO:0000256" key="2">
    <source>
        <dbReference type="ARBA" id="ARBA00022729"/>
    </source>
</evidence>
<feature type="domain" description="EGF-like" evidence="8">
    <location>
        <begin position="25"/>
        <end position="60"/>
    </location>
</feature>
<keyword evidence="2 7" id="KW-0732">Signal</keyword>
<keyword evidence="4 5" id="KW-1015">Disulfide bond</keyword>
<evidence type="ECO:0000256" key="4">
    <source>
        <dbReference type="ARBA" id="ARBA00023157"/>
    </source>
</evidence>
<dbReference type="PANTHER" id="PTHR24043">
    <property type="entry name" value="SCAVENGER RECEPTOR CLASS F"/>
    <property type="match status" value="1"/>
</dbReference>
<dbReference type="Ensembl" id="ENSEBUT00000019677.1">
    <property type="protein sequence ID" value="ENSEBUP00000019101.1"/>
    <property type="gene ID" value="ENSEBUG00000011856.1"/>
</dbReference>
<dbReference type="PROSITE" id="PS50026">
    <property type="entry name" value="EGF_3"/>
    <property type="match status" value="3"/>
</dbReference>
<feature type="chain" id="PRO_5034450491" description="EGF-like domain-containing protein" evidence="7">
    <location>
        <begin position="23"/>
        <end position="556"/>
    </location>
</feature>
<dbReference type="FunFam" id="2.170.300.10:FF:000041">
    <property type="entry name" value="Tyrosine protein kinase receptor tie-1, putative"/>
    <property type="match status" value="1"/>
</dbReference>
<feature type="domain" description="EGF-like" evidence="8">
    <location>
        <begin position="103"/>
        <end position="136"/>
    </location>
</feature>
<dbReference type="GeneTree" id="ENSGT00940000167451"/>
<evidence type="ECO:0000256" key="5">
    <source>
        <dbReference type="PROSITE-ProRule" id="PRU00076"/>
    </source>
</evidence>
<organism evidence="9 10">
    <name type="scientific">Eptatretus burgeri</name>
    <name type="common">Inshore hagfish</name>
    <dbReference type="NCBI Taxonomy" id="7764"/>
    <lineage>
        <taxon>Eukaryota</taxon>
        <taxon>Metazoa</taxon>
        <taxon>Chordata</taxon>
        <taxon>Craniata</taxon>
        <taxon>Vertebrata</taxon>
        <taxon>Cyclostomata</taxon>
        <taxon>Myxini</taxon>
        <taxon>Myxiniformes</taxon>
        <taxon>Myxinidae</taxon>
        <taxon>Eptatretinae</taxon>
        <taxon>Eptatretus</taxon>
    </lineage>
</organism>
<dbReference type="GO" id="GO:0005044">
    <property type="term" value="F:scavenger receptor activity"/>
    <property type="evidence" value="ECO:0007669"/>
    <property type="project" value="InterPro"/>
</dbReference>
<dbReference type="InterPro" id="IPR002049">
    <property type="entry name" value="LE_dom"/>
</dbReference>
<feature type="signal peptide" evidence="7">
    <location>
        <begin position="1"/>
        <end position="22"/>
    </location>
</feature>
<dbReference type="InterPro" id="IPR042635">
    <property type="entry name" value="MEGF10/SREC1/2-like"/>
</dbReference>
<feature type="disulfide bond" evidence="5">
    <location>
        <begin position="50"/>
        <end position="59"/>
    </location>
</feature>
<feature type="disulfide bond" evidence="5">
    <location>
        <begin position="126"/>
        <end position="135"/>
    </location>
</feature>
<dbReference type="SUPFAM" id="SSF57196">
    <property type="entry name" value="EGF/Laminin"/>
    <property type="match status" value="1"/>
</dbReference>
<feature type="transmembrane region" description="Helical" evidence="6">
    <location>
        <begin position="320"/>
        <end position="341"/>
    </location>
</feature>
<keyword evidence="1 5" id="KW-0245">EGF-like domain</keyword>
<dbReference type="InterPro" id="IPR013032">
    <property type="entry name" value="EGF-like_CS"/>
</dbReference>
<keyword evidence="6" id="KW-0812">Transmembrane</keyword>
<keyword evidence="6" id="KW-0472">Membrane</keyword>
<dbReference type="PRINTS" id="PR00011">
    <property type="entry name" value="EGFLAMININ"/>
</dbReference>
<dbReference type="CDD" id="cd00054">
    <property type="entry name" value="EGF_CA"/>
    <property type="match status" value="1"/>
</dbReference>
<keyword evidence="10" id="KW-1185">Reference proteome</keyword>
<dbReference type="AlphaFoldDB" id="A0A8C4QTE4"/>
<evidence type="ECO:0000256" key="6">
    <source>
        <dbReference type="SAM" id="Phobius"/>
    </source>
</evidence>
<reference evidence="9" key="1">
    <citation type="submission" date="2025-08" db="UniProtKB">
        <authorList>
            <consortium name="Ensembl"/>
        </authorList>
    </citation>
    <scope>IDENTIFICATION</scope>
</reference>
<sequence>MVFVVEFIFVNAYIAVSPACDADHWGQDCRRLCPCQNGADCDPVWGSCSCLPGFHGRRCQLPCPANTFGPGCSLLCNCRNGGSCDRASGACTCPTGFTGTLCEKTCSAHTCGNAAECAQRKQLCLCPPGWTGKDCSLPCSGETFGTNCSMKCNCGDYTSCSSIEGVCPCDKEHWSPDCTQDCTCFNGGTCSLRDHLCICPPGYIGQQCEKECPAGRYGSMCANLCSCSNSSVCDPVDGMCLCPSGWHGQKCSEACPLGFFGQNCQIPCDCGMNITCESETGACRCQPGWTDHHCEAVSQASRGASMTAVPHRASGATLSLALLLLVLLLALSLLLLLLLLLGRRGVTEKALAHDDMSHVTSSQPFCADTSLPESSDYSRNHTPYCHGPCIQSLRRMSLNQSENNQLPRRGSKPENNRSLFITLKNLERAKLGPSNTTPLWHSKPPANPYDLELEDTYCAPRSPSISSDAPYATIYDPPVHLGPLSNPHATAPCLLEAGYVDMRSPVISEPPYAEISNSRIPGKQTQDLYDAPPNSHIPWFHRPPIRVGEEERIRCH</sequence>
<dbReference type="Gene3D" id="2.170.300.10">
    <property type="entry name" value="Tie2 ligand-binding domain superfamily"/>
    <property type="match status" value="3"/>
</dbReference>
<dbReference type="Proteomes" id="UP000694388">
    <property type="component" value="Unplaced"/>
</dbReference>
<accession>A0A8C4QTE4</accession>
<feature type="disulfide bond" evidence="5">
    <location>
        <begin position="199"/>
        <end position="208"/>
    </location>
</feature>
<protein>
    <recommendedName>
        <fullName evidence="8">EGF-like domain-containing protein</fullName>
    </recommendedName>
</protein>
<feature type="domain" description="EGF-like" evidence="8">
    <location>
        <begin position="179"/>
        <end position="209"/>
    </location>
</feature>
<dbReference type="SMART" id="SM00180">
    <property type="entry name" value="EGF_Lam"/>
    <property type="match status" value="4"/>
</dbReference>
<reference evidence="9" key="2">
    <citation type="submission" date="2025-09" db="UniProtKB">
        <authorList>
            <consortium name="Ensembl"/>
        </authorList>
    </citation>
    <scope>IDENTIFICATION</scope>
</reference>
<evidence type="ECO:0000313" key="9">
    <source>
        <dbReference type="Ensembl" id="ENSEBUP00000019101.1"/>
    </source>
</evidence>
<evidence type="ECO:0000256" key="3">
    <source>
        <dbReference type="ARBA" id="ARBA00022737"/>
    </source>
</evidence>